<accession>A0A1B7LFP4</accession>
<dbReference type="SUPFAM" id="SSF82607">
    <property type="entry name" value="YbaB-like"/>
    <property type="match status" value="1"/>
</dbReference>
<dbReference type="RefSeq" id="WP_066667544.1">
    <property type="nucleotide sequence ID" value="NZ_LYVF01000118.1"/>
</dbReference>
<sequence>MFISMGKLGQQLEELQVDAIKIKVRVVKADSAVELVLNGLQQVQEISFGRGAAALWNKGELAAVIKEAFNEGVLESRRLLRDEVTRKTGITLPHVPGLF</sequence>
<organism evidence="1 2">
    <name type="scientific">Desulfotomaculum copahuensis</name>
    <dbReference type="NCBI Taxonomy" id="1838280"/>
    <lineage>
        <taxon>Bacteria</taxon>
        <taxon>Bacillati</taxon>
        <taxon>Bacillota</taxon>
        <taxon>Clostridia</taxon>
        <taxon>Eubacteriales</taxon>
        <taxon>Desulfotomaculaceae</taxon>
        <taxon>Desulfotomaculum</taxon>
    </lineage>
</organism>
<evidence type="ECO:0000313" key="2">
    <source>
        <dbReference type="Proteomes" id="UP000078532"/>
    </source>
</evidence>
<dbReference type="Pfam" id="PF02575">
    <property type="entry name" value="YbaB_DNA_bd"/>
    <property type="match status" value="1"/>
</dbReference>
<keyword evidence="2" id="KW-1185">Reference proteome</keyword>
<reference evidence="1 2" key="1">
    <citation type="submission" date="2016-04" db="EMBL/GenBank/DDBJ databases">
        <authorList>
            <person name="Evans L.H."/>
            <person name="Alamgir A."/>
            <person name="Owens N."/>
            <person name="Weber N.D."/>
            <person name="Virtaneva K."/>
            <person name="Barbian K."/>
            <person name="Babar A."/>
            <person name="Rosenke K."/>
        </authorList>
    </citation>
    <scope>NUCLEOTIDE SEQUENCE [LARGE SCALE GENOMIC DNA]</scope>
    <source>
        <strain evidence="1 2">LMa1</strain>
    </source>
</reference>
<gene>
    <name evidence="1" type="ORF">A6M21_08325</name>
</gene>
<protein>
    <recommendedName>
        <fullName evidence="3">YbaB/EbfC family DNA-binding protein</fullName>
    </recommendedName>
</protein>
<dbReference type="STRING" id="1838280.A6M21_08325"/>
<dbReference type="EMBL" id="LYVF01000118">
    <property type="protein sequence ID" value="OAT82954.1"/>
    <property type="molecule type" value="Genomic_DNA"/>
</dbReference>
<dbReference type="GO" id="GO:0003677">
    <property type="term" value="F:DNA binding"/>
    <property type="evidence" value="ECO:0007669"/>
    <property type="project" value="InterPro"/>
</dbReference>
<proteinExistence type="predicted"/>
<dbReference type="InterPro" id="IPR004401">
    <property type="entry name" value="YbaB/EbfC"/>
</dbReference>
<dbReference type="OrthoDB" id="1808203at2"/>
<name>A0A1B7LFP4_9FIRM</name>
<comment type="caution">
    <text evidence="1">The sequence shown here is derived from an EMBL/GenBank/DDBJ whole genome shotgun (WGS) entry which is preliminary data.</text>
</comment>
<evidence type="ECO:0008006" key="3">
    <source>
        <dbReference type="Google" id="ProtNLM"/>
    </source>
</evidence>
<dbReference type="InterPro" id="IPR036894">
    <property type="entry name" value="YbaB-like_sf"/>
</dbReference>
<dbReference type="Gene3D" id="3.30.1310.10">
    <property type="entry name" value="Nucleoid-associated protein YbaB-like domain"/>
    <property type="match status" value="1"/>
</dbReference>
<evidence type="ECO:0000313" key="1">
    <source>
        <dbReference type="EMBL" id="OAT82954.1"/>
    </source>
</evidence>
<dbReference type="AlphaFoldDB" id="A0A1B7LFP4"/>
<dbReference type="Proteomes" id="UP000078532">
    <property type="component" value="Unassembled WGS sequence"/>
</dbReference>